<proteinExistence type="predicted"/>
<accession>A0A9Q1D9Q7</accession>
<evidence type="ECO:0000256" key="2">
    <source>
        <dbReference type="ARBA" id="ARBA00004555"/>
    </source>
</evidence>
<protein>
    <recommendedName>
        <fullName evidence="9">LysM and putative peptidoglycan-binding domain-containing protein 3</fullName>
    </recommendedName>
</protein>
<dbReference type="GO" id="GO:0005886">
    <property type="term" value="C:plasma membrane"/>
    <property type="evidence" value="ECO:0007669"/>
    <property type="project" value="UniProtKB-SubCell"/>
</dbReference>
<feature type="compositionally biased region" description="Low complexity" evidence="10">
    <location>
        <begin position="169"/>
        <end position="199"/>
    </location>
</feature>
<evidence type="ECO:0000256" key="9">
    <source>
        <dbReference type="ARBA" id="ARBA00040993"/>
    </source>
</evidence>
<dbReference type="GO" id="GO:0007030">
    <property type="term" value="P:Golgi organization"/>
    <property type="evidence" value="ECO:0007669"/>
    <property type="project" value="TreeGrafter"/>
</dbReference>
<dbReference type="Pfam" id="PF01476">
    <property type="entry name" value="LysM"/>
    <property type="match status" value="1"/>
</dbReference>
<feature type="region of interest" description="Disordered" evidence="10">
    <location>
        <begin position="160"/>
        <end position="199"/>
    </location>
</feature>
<sequence>MGTYQPNKRAVGWWKWKNNDLTRCVVQVAVPVLQGKMTGRNQQYGFQSATTVQPANGGHAYIFGNSVVGENEFSEEDSDSYELRPRGRERLRRSTSRDRMDDIIYLLRDIKEGDTLNGIALQYFCSVADIKRANNLLTDQDFFALRSLKIPVKRFSVLTESHRPAGTRPPGSARAQPPGGAAAAAEPSPSSSPSTDSAGTFLQEKDRDIELLVRAAAPPSSSTGGLSEVVSSLNLQELPGDPERRPAPRKDPYYGADWGMRWWTAVAIMLVVGIVTPVFYLLYYEVLMKADVSHHSTTEYMRPAPAQPANLQGGAGPNPNPPPADNPLPDSMRHRVPKHRDSVPKDWKT</sequence>
<dbReference type="Proteomes" id="UP001152803">
    <property type="component" value="Unassembled WGS sequence"/>
</dbReference>
<evidence type="ECO:0000256" key="7">
    <source>
        <dbReference type="ARBA" id="ARBA00023136"/>
    </source>
</evidence>
<evidence type="ECO:0000256" key="8">
    <source>
        <dbReference type="ARBA" id="ARBA00037465"/>
    </source>
</evidence>
<dbReference type="PROSITE" id="PS51782">
    <property type="entry name" value="LYSM"/>
    <property type="match status" value="1"/>
</dbReference>
<evidence type="ECO:0000256" key="5">
    <source>
        <dbReference type="ARBA" id="ARBA00022989"/>
    </source>
</evidence>
<keyword evidence="6" id="KW-0333">Golgi apparatus</keyword>
<feature type="transmembrane region" description="Helical" evidence="11">
    <location>
        <begin position="262"/>
        <end position="283"/>
    </location>
</feature>
<evidence type="ECO:0000259" key="12">
    <source>
        <dbReference type="PROSITE" id="PS51782"/>
    </source>
</evidence>
<evidence type="ECO:0000256" key="4">
    <source>
        <dbReference type="ARBA" id="ARBA00022692"/>
    </source>
</evidence>
<keyword evidence="14" id="KW-1185">Reference proteome</keyword>
<dbReference type="InterPro" id="IPR045030">
    <property type="entry name" value="LYSM1-4"/>
</dbReference>
<evidence type="ECO:0000313" key="13">
    <source>
        <dbReference type="EMBL" id="KAJ8262984.1"/>
    </source>
</evidence>
<comment type="function">
    <text evidence="8">Essential for Golgi structural integrity.</text>
</comment>
<evidence type="ECO:0000256" key="11">
    <source>
        <dbReference type="SAM" id="Phobius"/>
    </source>
</evidence>
<dbReference type="Gene3D" id="3.10.350.10">
    <property type="entry name" value="LysM domain"/>
    <property type="match status" value="1"/>
</dbReference>
<keyword evidence="7 11" id="KW-0472">Membrane</keyword>
<dbReference type="GO" id="GO:0005794">
    <property type="term" value="C:Golgi apparatus"/>
    <property type="evidence" value="ECO:0007669"/>
    <property type="project" value="UniProtKB-SubCell"/>
</dbReference>
<comment type="caution">
    <text evidence="13">The sequence shown here is derived from an EMBL/GenBank/DDBJ whole genome shotgun (WGS) entry which is preliminary data.</text>
</comment>
<dbReference type="SMART" id="SM00257">
    <property type="entry name" value="LysM"/>
    <property type="match status" value="1"/>
</dbReference>
<reference evidence="13" key="1">
    <citation type="journal article" date="2023" name="Science">
        <title>Genome structures resolve the early diversification of teleost fishes.</title>
        <authorList>
            <person name="Parey E."/>
            <person name="Louis A."/>
            <person name="Montfort J."/>
            <person name="Bouchez O."/>
            <person name="Roques C."/>
            <person name="Iampietro C."/>
            <person name="Lluch J."/>
            <person name="Castinel A."/>
            <person name="Donnadieu C."/>
            <person name="Desvignes T."/>
            <person name="Floi Bucao C."/>
            <person name="Jouanno E."/>
            <person name="Wen M."/>
            <person name="Mejri S."/>
            <person name="Dirks R."/>
            <person name="Jansen H."/>
            <person name="Henkel C."/>
            <person name="Chen W.J."/>
            <person name="Zahm M."/>
            <person name="Cabau C."/>
            <person name="Klopp C."/>
            <person name="Thompson A.W."/>
            <person name="Robinson-Rechavi M."/>
            <person name="Braasch I."/>
            <person name="Lecointre G."/>
            <person name="Bobe J."/>
            <person name="Postlethwait J.H."/>
            <person name="Berthelot C."/>
            <person name="Roest Crollius H."/>
            <person name="Guiguen Y."/>
        </authorList>
    </citation>
    <scope>NUCLEOTIDE SEQUENCE</scope>
    <source>
        <strain evidence="13">Concon-B</strain>
    </source>
</reference>
<comment type="subcellular location">
    <subcellularLocation>
        <location evidence="1">Cell membrane</location>
        <topology evidence="1">Single-pass membrane protein</topology>
    </subcellularLocation>
    <subcellularLocation>
        <location evidence="2">Golgi apparatus</location>
    </subcellularLocation>
</comment>
<dbReference type="InterPro" id="IPR036779">
    <property type="entry name" value="LysM_dom_sf"/>
</dbReference>
<evidence type="ECO:0000256" key="1">
    <source>
        <dbReference type="ARBA" id="ARBA00004162"/>
    </source>
</evidence>
<dbReference type="CDD" id="cd00118">
    <property type="entry name" value="LysM"/>
    <property type="match status" value="1"/>
</dbReference>
<evidence type="ECO:0000256" key="6">
    <source>
        <dbReference type="ARBA" id="ARBA00023034"/>
    </source>
</evidence>
<evidence type="ECO:0000256" key="3">
    <source>
        <dbReference type="ARBA" id="ARBA00022475"/>
    </source>
</evidence>
<name>A0A9Q1D9Q7_CONCO</name>
<dbReference type="AlphaFoldDB" id="A0A9Q1D9Q7"/>
<dbReference type="PANTHER" id="PTHR20932:SF5">
    <property type="entry name" value="AND PUTATIVE PEPTIDOGLYCAN-BINDING DOMAIN-CONTAINING PROTEIN 3-RELATED"/>
    <property type="match status" value="1"/>
</dbReference>
<feature type="compositionally biased region" description="Basic and acidic residues" evidence="10">
    <location>
        <begin position="339"/>
        <end position="349"/>
    </location>
</feature>
<keyword evidence="5 11" id="KW-1133">Transmembrane helix</keyword>
<feature type="domain" description="LysM" evidence="12">
    <location>
        <begin position="106"/>
        <end position="150"/>
    </location>
</feature>
<dbReference type="PANTHER" id="PTHR20932">
    <property type="entry name" value="LYSM AND PUTATIVE PEPTIDOGLYCAN-BINDING DOMAIN-CONTAINING PROTEIN"/>
    <property type="match status" value="1"/>
</dbReference>
<gene>
    <name evidence="13" type="ORF">COCON_G00154410</name>
</gene>
<keyword evidence="4 11" id="KW-0812">Transmembrane</keyword>
<evidence type="ECO:0000256" key="10">
    <source>
        <dbReference type="SAM" id="MobiDB-lite"/>
    </source>
</evidence>
<dbReference type="InterPro" id="IPR018392">
    <property type="entry name" value="LysM"/>
</dbReference>
<dbReference type="OrthoDB" id="538216at2759"/>
<feature type="region of interest" description="Disordered" evidence="10">
    <location>
        <begin position="303"/>
        <end position="349"/>
    </location>
</feature>
<evidence type="ECO:0000313" key="14">
    <source>
        <dbReference type="Proteomes" id="UP001152803"/>
    </source>
</evidence>
<dbReference type="EMBL" id="JAFJMO010000011">
    <property type="protein sequence ID" value="KAJ8262984.1"/>
    <property type="molecule type" value="Genomic_DNA"/>
</dbReference>
<keyword evidence="3" id="KW-1003">Cell membrane</keyword>
<organism evidence="13 14">
    <name type="scientific">Conger conger</name>
    <name type="common">Conger eel</name>
    <name type="synonym">Muraena conger</name>
    <dbReference type="NCBI Taxonomy" id="82655"/>
    <lineage>
        <taxon>Eukaryota</taxon>
        <taxon>Metazoa</taxon>
        <taxon>Chordata</taxon>
        <taxon>Craniata</taxon>
        <taxon>Vertebrata</taxon>
        <taxon>Euteleostomi</taxon>
        <taxon>Actinopterygii</taxon>
        <taxon>Neopterygii</taxon>
        <taxon>Teleostei</taxon>
        <taxon>Anguilliformes</taxon>
        <taxon>Congridae</taxon>
        <taxon>Conger</taxon>
    </lineage>
</organism>